<dbReference type="EC" id="3.5.4.25" evidence="20"/>
<keyword evidence="16" id="KW-0456">Lyase</keyword>
<dbReference type="CDD" id="cd00641">
    <property type="entry name" value="GTP_cyclohydro2"/>
    <property type="match status" value="1"/>
</dbReference>
<evidence type="ECO:0000256" key="19">
    <source>
        <dbReference type="ARBA" id="ARBA00049295"/>
    </source>
</evidence>
<dbReference type="Gene3D" id="3.90.870.10">
    <property type="entry name" value="DHBP synthase"/>
    <property type="match status" value="1"/>
</dbReference>
<feature type="binding site" evidence="20">
    <location>
        <position position="339"/>
    </location>
    <ligand>
        <name>Zn(2+)</name>
        <dbReference type="ChEBI" id="CHEBI:29105"/>
        <note>catalytic</note>
    </ligand>
</feature>
<dbReference type="Gene3D" id="3.40.50.10990">
    <property type="entry name" value="GTP cyclohydrolase II"/>
    <property type="match status" value="1"/>
</dbReference>
<name>A0A917B2C8_9MICO</name>
<feature type="binding site" evidence="20">
    <location>
        <position position="341"/>
    </location>
    <ligand>
        <name>Zn(2+)</name>
        <dbReference type="ChEBI" id="CHEBI:29105"/>
        <note>catalytic</note>
    </ligand>
</feature>
<evidence type="ECO:0000256" key="9">
    <source>
        <dbReference type="ARBA" id="ARBA00022723"/>
    </source>
</evidence>
<comment type="catalytic activity">
    <reaction evidence="19 20">
        <text>GTP + 4 H2O = 2,5-diamino-6-hydroxy-4-(5-phosphoribosylamino)-pyrimidine + formate + 2 phosphate + 3 H(+)</text>
        <dbReference type="Rhea" id="RHEA:23704"/>
        <dbReference type="ChEBI" id="CHEBI:15377"/>
        <dbReference type="ChEBI" id="CHEBI:15378"/>
        <dbReference type="ChEBI" id="CHEBI:15740"/>
        <dbReference type="ChEBI" id="CHEBI:37565"/>
        <dbReference type="ChEBI" id="CHEBI:43474"/>
        <dbReference type="ChEBI" id="CHEBI:58614"/>
        <dbReference type="EC" id="3.5.4.25"/>
    </reaction>
</comment>
<dbReference type="InterPro" id="IPR036144">
    <property type="entry name" value="RibA-like_sf"/>
</dbReference>
<sequence length="473" mass="48917">MALSSIPEVLEALRAGKPVIVADDENRENEGDAILAAELASPEWIAWMVRHTSGFLCAPMTTARAAALGLPPMVVRNEDSLRTAYTITVDASSGVTTGISAADRAYTLRALADPSSTPASFIRPGHVLPVVAVDGGVRQRAGHTEATTDLLKLAGLTPVGVIGEIVADDGSMARMPGLIALGERDGLAVTTIAALIEWLDAADAAAPGATGAPTATASARAVPLADAPAFAAASESHAEPAEREVAAAGAGAPSRATVAAPAPATWGGATAPGIGDRVQFQVETVVPTIHGAFRFRAYHDLVTGADHLAVISGQPAREGALVRVHSECLTGEAFGSLKCECGPQLHAALDLIDAEGGVVIYLRGQEGRGIGLINKLRAYRLQEDGLDTYDANLALGLAVDSRDYTAAAAILDDLHIESVRLLTNNPDKVHQLEQHGITIASREPLIVGQGAANAAYLDAKRDRMGHLFPVRAS</sequence>
<evidence type="ECO:0000256" key="8">
    <source>
        <dbReference type="ARBA" id="ARBA00022619"/>
    </source>
</evidence>
<dbReference type="InterPro" id="IPR000422">
    <property type="entry name" value="DHBP_synthase_RibB"/>
</dbReference>
<feature type="domain" description="GTP cyclohydrolase II" evidence="21">
    <location>
        <begin position="282"/>
        <end position="443"/>
    </location>
</feature>
<keyword evidence="17" id="KW-0511">Multifunctional enzyme</keyword>
<comment type="cofactor">
    <cofactor evidence="3">
        <name>Mg(2+)</name>
        <dbReference type="ChEBI" id="CHEBI:18420"/>
    </cofactor>
</comment>
<keyword evidence="14 20" id="KW-0342">GTP-binding</keyword>
<comment type="similarity">
    <text evidence="20">Belongs to the GTP cyclohydrolase II family.</text>
</comment>
<keyword evidence="12 20" id="KW-0862">Zinc</keyword>
<dbReference type="GO" id="GO:0008686">
    <property type="term" value="F:3,4-dihydroxy-2-butanone-4-phosphate synthase activity"/>
    <property type="evidence" value="ECO:0007669"/>
    <property type="project" value="UniProtKB-EC"/>
</dbReference>
<evidence type="ECO:0000256" key="7">
    <source>
        <dbReference type="ARBA" id="ARBA00005520"/>
    </source>
</evidence>
<evidence type="ECO:0000256" key="10">
    <source>
        <dbReference type="ARBA" id="ARBA00022741"/>
    </source>
</evidence>
<dbReference type="Pfam" id="PF00925">
    <property type="entry name" value="GTP_cyclohydro2"/>
    <property type="match status" value="1"/>
</dbReference>
<evidence type="ECO:0000313" key="23">
    <source>
        <dbReference type="Proteomes" id="UP000598775"/>
    </source>
</evidence>
<dbReference type="GO" id="GO:0005829">
    <property type="term" value="C:cytosol"/>
    <property type="evidence" value="ECO:0007669"/>
    <property type="project" value="TreeGrafter"/>
</dbReference>
<evidence type="ECO:0000259" key="21">
    <source>
        <dbReference type="Pfam" id="PF00925"/>
    </source>
</evidence>
<dbReference type="AlphaFoldDB" id="A0A917B2C8"/>
<dbReference type="PANTHER" id="PTHR21327:SF47">
    <property type="entry name" value="GTP CYCLOHYDROLASE II DOMAIN-CONTAINING PROTEIN"/>
    <property type="match status" value="1"/>
</dbReference>
<evidence type="ECO:0000256" key="11">
    <source>
        <dbReference type="ARBA" id="ARBA00022801"/>
    </source>
</evidence>
<dbReference type="GO" id="GO:0009231">
    <property type="term" value="P:riboflavin biosynthetic process"/>
    <property type="evidence" value="ECO:0007669"/>
    <property type="project" value="UniProtKB-UniRule"/>
</dbReference>
<evidence type="ECO:0000256" key="6">
    <source>
        <dbReference type="ARBA" id="ARBA00004904"/>
    </source>
</evidence>
<comment type="pathway">
    <text evidence="5 20">Cofactor biosynthesis; riboflavin biosynthesis; 5-amino-6-(D-ribitylamino)uracil from GTP: step 1/4.</text>
</comment>
<dbReference type="InterPro" id="IPR017945">
    <property type="entry name" value="DHBP_synth_RibB-like_a/b_dom"/>
</dbReference>
<evidence type="ECO:0000256" key="12">
    <source>
        <dbReference type="ARBA" id="ARBA00022833"/>
    </source>
</evidence>
<evidence type="ECO:0000256" key="20">
    <source>
        <dbReference type="HAMAP-Rule" id="MF_00179"/>
    </source>
</evidence>
<comment type="pathway">
    <text evidence="6">Cofactor biosynthesis; riboflavin biosynthesis; 2-hydroxy-3-oxobutyl phosphate from D-ribulose 5-phosphate: step 1/1.</text>
</comment>
<dbReference type="NCBIfam" id="TIGR00506">
    <property type="entry name" value="ribB"/>
    <property type="match status" value="1"/>
</dbReference>
<feature type="binding site" evidence="20">
    <location>
        <position position="388"/>
    </location>
    <ligand>
        <name>GTP</name>
        <dbReference type="ChEBI" id="CHEBI:37565"/>
    </ligand>
</feature>
<evidence type="ECO:0000256" key="14">
    <source>
        <dbReference type="ARBA" id="ARBA00023134"/>
    </source>
</evidence>
<proteinExistence type="inferred from homology"/>
<dbReference type="GO" id="GO:0005525">
    <property type="term" value="F:GTP binding"/>
    <property type="evidence" value="ECO:0007669"/>
    <property type="project" value="UniProtKB-KW"/>
</dbReference>
<dbReference type="Proteomes" id="UP000598775">
    <property type="component" value="Unassembled WGS sequence"/>
</dbReference>
<evidence type="ECO:0000256" key="15">
    <source>
        <dbReference type="ARBA" id="ARBA00023211"/>
    </source>
</evidence>
<keyword evidence="9 20" id="KW-0479">Metal-binding</keyword>
<dbReference type="PANTHER" id="PTHR21327">
    <property type="entry name" value="GTP CYCLOHYDROLASE II-RELATED"/>
    <property type="match status" value="1"/>
</dbReference>
<gene>
    <name evidence="20" type="primary">ribA</name>
    <name evidence="22" type="ORF">GCM10011399_04150</name>
</gene>
<comment type="function">
    <text evidence="18 20">Catalyzes the conversion of GTP to 2,5-diamino-6-ribosylamino-4(3H)-pyrimidinone 5'-phosphate (DARP), formate and pyrophosphate.</text>
</comment>
<dbReference type="PIRSF" id="PIRSF001259">
    <property type="entry name" value="RibA"/>
    <property type="match status" value="1"/>
</dbReference>
<comment type="catalytic activity">
    <reaction evidence="1">
        <text>D-ribulose 5-phosphate = (2S)-2-hydroxy-3-oxobutyl phosphate + formate + H(+)</text>
        <dbReference type="Rhea" id="RHEA:18457"/>
        <dbReference type="ChEBI" id="CHEBI:15378"/>
        <dbReference type="ChEBI" id="CHEBI:15740"/>
        <dbReference type="ChEBI" id="CHEBI:58121"/>
        <dbReference type="ChEBI" id="CHEBI:58830"/>
        <dbReference type="EC" id="4.1.99.12"/>
    </reaction>
</comment>
<evidence type="ECO:0000256" key="3">
    <source>
        <dbReference type="ARBA" id="ARBA00001946"/>
    </source>
</evidence>
<comment type="caution">
    <text evidence="22">The sequence shown here is derived from an EMBL/GenBank/DDBJ whole genome shotgun (WGS) entry which is preliminary data.</text>
</comment>
<protein>
    <recommendedName>
        <fullName evidence="20">GTP cyclohydrolase-2</fullName>
        <ecNumber evidence="20">3.5.4.25</ecNumber>
    </recommendedName>
    <alternativeName>
        <fullName evidence="20">GTP cyclohydrolase II</fullName>
    </alternativeName>
</protein>
<evidence type="ECO:0000313" key="22">
    <source>
        <dbReference type="EMBL" id="GGF13422.1"/>
    </source>
</evidence>
<evidence type="ECO:0000256" key="13">
    <source>
        <dbReference type="ARBA" id="ARBA00022842"/>
    </source>
</evidence>
<feature type="binding site" evidence="20">
    <location>
        <position position="344"/>
    </location>
    <ligand>
        <name>GTP</name>
        <dbReference type="ChEBI" id="CHEBI:37565"/>
    </ligand>
</feature>
<feature type="active site" description="Proton acceptor" evidence="20">
    <location>
        <position position="400"/>
    </location>
</feature>
<feature type="active site" description="Nucleophile" evidence="20">
    <location>
        <position position="402"/>
    </location>
</feature>
<keyword evidence="11 20" id="KW-0378">Hydrolase</keyword>
<keyword evidence="23" id="KW-1185">Reference proteome</keyword>
<dbReference type="RefSeq" id="WP_188672910.1">
    <property type="nucleotide sequence ID" value="NZ_BMGP01000001.1"/>
</dbReference>
<keyword evidence="8 20" id="KW-0686">Riboflavin biosynthesis</keyword>
<evidence type="ECO:0000256" key="16">
    <source>
        <dbReference type="ARBA" id="ARBA00023239"/>
    </source>
</evidence>
<accession>A0A917B2C8</accession>
<comment type="cofactor">
    <cofactor evidence="2">
        <name>Mn(2+)</name>
        <dbReference type="ChEBI" id="CHEBI:29035"/>
    </cofactor>
</comment>
<feature type="binding site" evidence="20">
    <location>
        <position position="428"/>
    </location>
    <ligand>
        <name>GTP</name>
        <dbReference type="ChEBI" id="CHEBI:37565"/>
    </ligand>
</feature>
<feature type="binding site" evidence="20">
    <location>
        <position position="423"/>
    </location>
    <ligand>
        <name>GTP</name>
        <dbReference type="ChEBI" id="CHEBI:37565"/>
    </ligand>
</feature>
<evidence type="ECO:0000256" key="4">
    <source>
        <dbReference type="ARBA" id="ARBA00002284"/>
    </source>
</evidence>
<dbReference type="GO" id="GO:0003935">
    <property type="term" value="F:GTP cyclohydrolase II activity"/>
    <property type="evidence" value="ECO:0007669"/>
    <property type="project" value="UniProtKB-UniRule"/>
</dbReference>
<reference evidence="22 23" key="1">
    <citation type="journal article" date="2014" name="Int. J. Syst. Evol. Microbiol.">
        <title>Complete genome sequence of Corynebacterium casei LMG S-19264T (=DSM 44701T), isolated from a smear-ripened cheese.</title>
        <authorList>
            <consortium name="US DOE Joint Genome Institute (JGI-PGF)"/>
            <person name="Walter F."/>
            <person name="Albersmeier A."/>
            <person name="Kalinowski J."/>
            <person name="Ruckert C."/>
        </authorList>
    </citation>
    <scope>NUCLEOTIDE SEQUENCE [LARGE SCALE GENOMIC DNA]</scope>
    <source>
        <strain evidence="22 23">CGMCC 1.12976</strain>
    </source>
</reference>
<evidence type="ECO:0000256" key="5">
    <source>
        <dbReference type="ARBA" id="ARBA00004853"/>
    </source>
</evidence>
<keyword evidence="13" id="KW-0460">Magnesium</keyword>
<feature type="binding site" evidence="20">
    <location>
        <begin position="323"/>
        <end position="327"/>
    </location>
    <ligand>
        <name>GTP</name>
        <dbReference type="ChEBI" id="CHEBI:37565"/>
    </ligand>
</feature>
<dbReference type="SUPFAM" id="SSF55821">
    <property type="entry name" value="YrdC/RibB"/>
    <property type="match status" value="1"/>
</dbReference>
<dbReference type="NCBIfam" id="TIGR00505">
    <property type="entry name" value="ribA"/>
    <property type="match status" value="1"/>
</dbReference>
<dbReference type="FunFam" id="3.40.50.10990:FF:000001">
    <property type="entry name" value="Riboflavin biosynthesis protein RibBA"/>
    <property type="match status" value="1"/>
</dbReference>
<dbReference type="FunFam" id="3.90.870.10:FF:000001">
    <property type="entry name" value="Riboflavin biosynthesis protein RibBA"/>
    <property type="match status" value="1"/>
</dbReference>
<comment type="cofactor">
    <cofactor evidence="20">
        <name>Zn(2+)</name>
        <dbReference type="ChEBI" id="CHEBI:29105"/>
    </cofactor>
    <text evidence="20">Binds 1 zinc ion per subunit.</text>
</comment>
<keyword evidence="10 20" id="KW-0547">Nucleotide-binding</keyword>
<comment type="similarity">
    <text evidence="7">In the N-terminal section; belongs to the DHBP synthase family.</text>
</comment>
<dbReference type="InterPro" id="IPR000926">
    <property type="entry name" value="RibA"/>
</dbReference>
<feature type="binding site" evidence="20">
    <location>
        <position position="328"/>
    </location>
    <ligand>
        <name>Zn(2+)</name>
        <dbReference type="ChEBI" id="CHEBI:29105"/>
        <note>catalytic</note>
    </ligand>
</feature>
<dbReference type="EMBL" id="BMGP01000001">
    <property type="protein sequence ID" value="GGF13422.1"/>
    <property type="molecule type" value="Genomic_DNA"/>
</dbReference>
<dbReference type="SUPFAM" id="SSF142695">
    <property type="entry name" value="RibA-like"/>
    <property type="match status" value="1"/>
</dbReference>
<dbReference type="NCBIfam" id="NF001591">
    <property type="entry name" value="PRK00393.1"/>
    <property type="match status" value="1"/>
</dbReference>
<comment type="function">
    <text evidence="4">Catalyzes the conversion of D-ribulose 5-phosphate to formate and 3,4-dihydroxy-2-butanone 4-phosphate.</text>
</comment>
<dbReference type="HAMAP" id="MF_00179">
    <property type="entry name" value="RibA"/>
    <property type="match status" value="1"/>
</dbReference>
<feature type="binding site" evidence="20">
    <location>
        <begin position="366"/>
        <end position="368"/>
    </location>
    <ligand>
        <name>GTP</name>
        <dbReference type="ChEBI" id="CHEBI:37565"/>
    </ligand>
</feature>
<evidence type="ECO:0000256" key="2">
    <source>
        <dbReference type="ARBA" id="ARBA00001936"/>
    </source>
</evidence>
<evidence type="ECO:0000256" key="17">
    <source>
        <dbReference type="ARBA" id="ARBA00023268"/>
    </source>
</evidence>
<evidence type="ECO:0000256" key="18">
    <source>
        <dbReference type="ARBA" id="ARBA00043932"/>
    </source>
</evidence>
<dbReference type="Pfam" id="PF00926">
    <property type="entry name" value="DHBP_synthase"/>
    <property type="match status" value="1"/>
</dbReference>
<keyword evidence="15" id="KW-0464">Manganese</keyword>
<dbReference type="InterPro" id="IPR032677">
    <property type="entry name" value="GTP_cyclohydro_II"/>
</dbReference>
<dbReference type="GO" id="GO:0008270">
    <property type="term" value="F:zinc ion binding"/>
    <property type="evidence" value="ECO:0007669"/>
    <property type="project" value="UniProtKB-UniRule"/>
</dbReference>
<organism evidence="22 23">
    <name type="scientific">Subtercola lobariae</name>
    <dbReference type="NCBI Taxonomy" id="1588641"/>
    <lineage>
        <taxon>Bacteria</taxon>
        <taxon>Bacillati</taxon>
        <taxon>Actinomycetota</taxon>
        <taxon>Actinomycetes</taxon>
        <taxon>Micrococcales</taxon>
        <taxon>Microbacteriaceae</taxon>
        <taxon>Subtercola</taxon>
    </lineage>
</organism>
<evidence type="ECO:0000256" key="1">
    <source>
        <dbReference type="ARBA" id="ARBA00000141"/>
    </source>
</evidence>